<accession>A0ABQ7NWH3</accession>
<dbReference type="Proteomes" id="UP000823674">
    <property type="component" value="Chromosome A01"/>
</dbReference>
<dbReference type="EMBL" id="JADBGQ010000001">
    <property type="protein sequence ID" value="KAG5415212.1"/>
    <property type="molecule type" value="Genomic_DNA"/>
</dbReference>
<organism evidence="1 2">
    <name type="scientific">Brassica rapa subsp. trilocularis</name>
    <dbReference type="NCBI Taxonomy" id="1813537"/>
    <lineage>
        <taxon>Eukaryota</taxon>
        <taxon>Viridiplantae</taxon>
        <taxon>Streptophyta</taxon>
        <taxon>Embryophyta</taxon>
        <taxon>Tracheophyta</taxon>
        <taxon>Spermatophyta</taxon>
        <taxon>Magnoliopsida</taxon>
        <taxon>eudicotyledons</taxon>
        <taxon>Gunneridae</taxon>
        <taxon>Pentapetalae</taxon>
        <taxon>rosids</taxon>
        <taxon>malvids</taxon>
        <taxon>Brassicales</taxon>
        <taxon>Brassicaceae</taxon>
        <taxon>Brassiceae</taxon>
        <taxon>Brassica</taxon>
    </lineage>
</organism>
<evidence type="ECO:0000313" key="2">
    <source>
        <dbReference type="Proteomes" id="UP000823674"/>
    </source>
</evidence>
<protein>
    <submittedName>
        <fullName evidence="1">Uncharacterized protein</fullName>
    </submittedName>
</protein>
<proteinExistence type="predicted"/>
<reference evidence="1 2" key="1">
    <citation type="submission" date="2021-03" db="EMBL/GenBank/DDBJ databases">
        <authorList>
            <person name="King G.J."/>
            <person name="Bancroft I."/>
            <person name="Baten A."/>
            <person name="Bloomfield J."/>
            <person name="Borpatragohain P."/>
            <person name="He Z."/>
            <person name="Irish N."/>
            <person name="Irwin J."/>
            <person name="Liu K."/>
            <person name="Mauleon R.P."/>
            <person name="Moore J."/>
            <person name="Morris R."/>
            <person name="Ostergaard L."/>
            <person name="Wang B."/>
            <person name="Wells R."/>
        </authorList>
    </citation>
    <scope>NUCLEOTIDE SEQUENCE [LARGE SCALE GENOMIC DNA]</scope>
    <source>
        <strain evidence="1">R-o-18</strain>
        <tissue evidence="1">Leaf</tissue>
    </source>
</reference>
<name>A0ABQ7NWH3_BRACM</name>
<evidence type="ECO:0000313" key="1">
    <source>
        <dbReference type="EMBL" id="KAG5415212.1"/>
    </source>
</evidence>
<gene>
    <name evidence="1" type="primary">A01p029240.1_BraROA</name>
    <name evidence="1" type="ORF">IGI04_002779</name>
</gene>
<comment type="caution">
    <text evidence="1">The sequence shown here is derived from an EMBL/GenBank/DDBJ whole genome shotgun (WGS) entry which is preliminary data.</text>
</comment>
<sequence length="100" mass="11528">MSSYYCSYVFVTMSLFDSQAVSFHNKLEVFQVDPRVVVVTSTHKIVGDGQHALRAPLMDVFKGMLRGGQGWAPPRKRKIWCQNCQIKHQRMHYYADSTDT</sequence>
<keyword evidence="2" id="KW-1185">Reference proteome</keyword>